<reference evidence="2 3" key="1">
    <citation type="journal article" date="2012" name="G3 (Bethesda)">
        <title>Pichia sorbitophila, an interspecies yeast hybrid reveals early steps of genome resolution following polyploidization.</title>
        <authorList>
            <person name="Leh Louis V."/>
            <person name="Despons L."/>
            <person name="Friedrich A."/>
            <person name="Martin T."/>
            <person name="Durrens P."/>
            <person name="Casaregola S."/>
            <person name="Neuveglise C."/>
            <person name="Fairhead C."/>
            <person name="Marck C."/>
            <person name="Cruz J.A."/>
            <person name="Straub M.L."/>
            <person name="Kugler V."/>
            <person name="Sacerdot C."/>
            <person name="Uzunov Z."/>
            <person name="Thierry A."/>
            <person name="Weiss S."/>
            <person name="Bleykasten C."/>
            <person name="De Montigny J."/>
            <person name="Jacques N."/>
            <person name="Jung P."/>
            <person name="Lemaire M."/>
            <person name="Mallet S."/>
            <person name="Morel G."/>
            <person name="Richard G.F."/>
            <person name="Sarkar A."/>
            <person name="Savel G."/>
            <person name="Schacherer J."/>
            <person name="Seret M.L."/>
            <person name="Talla E."/>
            <person name="Samson G."/>
            <person name="Jubin C."/>
            <person name="Poulain J."/>
            <person name="Vacherie B."/>
            <person name="Barbe V."/>
            <person name="Pelletier E."/>
            <person name="Sherman D.J."/>
            <person name="Westhof E."/>
            <person name="Weissenbach J."/>
            <person name="Baret P.V."/>
            <person name="Wincker P."/>
            <person name="Gaillardin C."/>
            <person name="Dujon B."/>
            <person name="Souciet J.L."/>
        </authorList>
    </citation>
    <scope>NUCLEOTIDE SEQUENCE [LARGE SCALE GENOMIC DNA]</scope>
    <source>
        <strain evidence="3">ATCC MYA-4447 / BCRC 22081 / CBS 7064 / NBRC 10061 / NRRL Y-12695</strain>
    </source>
</reference>
<accession>G8Y4G6</accession>
<dbReference type="InParanoid" id="G8Y4G6"/>
<proteinExistence type="predicted"/>
<sequence length="81" mass="9038">MMPSRNSGNKARGNLLPPRYLTVSMSHRIEGNERQWNAYTVQEHDSECGGRKTVVPKQASGYMGLVPGESPRGLHNRIESD</sequence>
<name>G8Y4G6_PICSO</name>
<organism evidence="2 3">
    <name type="scientific">Pichia sorbitophila (strain ATCC MYA-4447 / BCRC 22081 / CBS 7064 / NBRC 10061 / NRRL Y-12695)</name>
    <name type="common">Hybrid yeast</name>
    <dbReference type="NCBI Taxonomy" id="559304"/>
    <lineage>
        <taxon>Eukaryota</taxon>
        <taxon>Fungi</taxon>
        <taxon>Dikarya</taxon>
        <taxon>Ascomycota</taxon>
        <taxon>Saccharomycotina</taxon>
        <taxon>Pichiomycetes</taxon>
        <taxon>Debaryomycetaceae</taxon>
        <taxon>Millerozyma</taxon>
    </lineage>
</organism>
<feature type="region of interest" description="Disordered" evidence="1">
    <location>
        <begin position="61"/>
        <end position="81"/>
    </location>
</feature>
<protein>
    <submittedName>
        <fullName evidence="2">Piso0_005195 protein</fullName>
    </submittedName>
</protein>
<keyword evidence="3" id="KW-1185">Reference proteome</keyword>
<dbReference type="Proteomes" id="UP000005222">
    <property type="component" value="Chromosome M"/>
</dbReference>
<dbReference type="EMBL" id="FO082047">
    <property type="protein sequence ID" value="CCE85584.1"/>
    <property type="molecule type" value="Genomic_DNA"/>
</dbReference>
<gene>
    <name evidence="2" type="primary">Piso0_005195</name>
    <name evidence="2" type="ORF">GNLVRS01_PISO0M09582g</name>
</gene>
<evidence type="ECO:0000313" key="3">
    <source>
        <dbReference type="Proteomes" id="UP000005222"/>
    </source>
</evidence>
<dbReference type="AlphaFoldDB" id="G8Y4G6"/>
<evidence type="ECO:0000256" key="1">
    <source>
        <dbReference type="SAM" id="MobiDB-lite"/>
    </source>
</evidence>
<evidence type="ECO:0000313" key="2">
    <source>
        <dbReference type="EMBL" id="CCE85584.1"/>
    </source>
</evidence>
<dbReference type="HOGENOM" id="CLU_2574679_0_0_1"/>